<evidence type="ECO:0008006" key="3">
    <source>
        <dbReference type="Google" id="ProtNLM"/>
    </source>
</evidence>
<dbReference type="HOGENOM" id="CLU_2913991_0_0_9"/>
<dbReference type="Proteomes" id="UP000008467">
    <property type="component" value="Chromosome"/>
</dbReference>
<gene>
    <name evidence="1" type="ordered locus">Clole_1837</name>
</gene>
<keyword evidence="2" id="KW-1185">Reference proteome</keyword>
<accession>F2JNA6</accession>
<dbReference type="AlphaFoldDB" id="F2JNA6"/>
<dbReference type="EMBL" id="CP002582">
    <property type="protein sequence ID" value="ADZ83560.1"/>
    <property type="molecule type" value="Genomic_DNA"/>
</dbReference>
<organism evidence="1 2">
    <name type="scientific">Cellulosilyticum lentocellum (strain ATCC 49066 / DSM 5427 / NCIMB 11756 / RHM5)</name>
    <name type="common">Clostridium lentocellum</name>
    <dbReference type="NCBI Taxonomy" id="642492"/>
    <lineage>
        <taxon>Bacteria</taxon>
        <taxon>Bacillati</taxon>
        <taxon>Bacillota</taxon>
        <taxon>Clostridia</taxon>
        <taxon>Lachnospirales</taxon>
        <taxon>Cellulosilyticaceae</taxon>
        <taxon>Cellulosilyticum</taxon>
    </lineage>
</organism>
<protein>
    <recommendedName>
        <fullName evidence="3">DNA-binding protein</fullName>
    </recommendedName>
</protein>
<proteinExistence type="predicted"/>
<dbReference type="KEGG" id="cle:Clole_1837"/>
<reference evidence="1 2" key="1">
    <citation type="journal article" date="2011" name="J. Bacteriol.">
        <title>Complete genome sequence of the cellulose-degrading bacterium Cellulosilyticum lentocellum.</title>
        <authorList>
            <consortium name="US DOE Joint Genome Institute"/>
            <person name="Miller D.A."/>
            <person name="Suen G."/>
            <person name="Bruce D."/>
            <person name="Copeland A."/>
            <person name="Cheng J.F."/>
            <person name="Detter C."/>
            <person name="Goodwin L.A."/>
            <person name="Han C.S."/>
            <person name="Hauser L.J."/>
            <person name="Land M.L."/>
            <person name="Lapidus A."/>
            <person name="Lucas S."/>
            <person name="Meincke L."/>
            <person name="Pitluck S."/>
            <person name="Tapia R."/>
            <person name="Teshima H."/>
            <person name="Woyke T."/>
            <person name="Fox B.G."/>
            <person name="Angert E.R."/>
            <person name="Currie C.R."/>
        </authorList>
    </citation>
    <scope>NUCLEOTIDE SEQUENCE [LARGE SCALE GENOMIC DNA]</scope>
    <source>
        <strain evidence="2">ATCC 49066 / DSM 5427 / NCIMB 11756 / RHM5</strain>
    </source>
</reference>
<sequence length="61" mass="6698">MPKPKIYMAVTADSLELPLFVGTSTEVAAWAGITCRALYSNINQGMSGKYKGRKFIAIEEE</sequence>
<evidence type="ECO:0000313" key="2">
    <source>
        <dbReference type="Proteomes" id="UP000008467"/>
    </source>
</evidence>
<dbReference type="STRING" id="642492.Clole_1837"/>
<name>F2JNA6_CELLD</name>
<evidence type="ECO:0000313" key="1">
    <source>
        <dbReference type="EMBL" id="ADZ83560.1"/>
    </source>
</evidence>
<dbReference type="RefSeq" id="WP_013656857.1">
    <property type="nucleotide sequence ID" value="NC_015275.1"/>
</dbReference>